<keyword evidence="3" id="KW-1003">Cell membrane</keyword>
<keyword evidence="7" id="KW-0325">Glycoprotein</keyword>
<comment type="caution">
    <text evidence="9">The sequence shown here is derived from an EMBL/GenBank/DDBJ whole genome shotgun (WGS) entry which is preliminary data.</text>
</comment>
<evidence type="ECO:0000256" key="2">
    <source>
        <dbReference type="ARBA" id="ARBA00010532"/>
    </source>
</evidence>
<keyword evidence="5 8" id="KW-1133">Transmembrane helix</keyword>
<name>A0A8S9WW24_APOLU</name>
<dbReference type="OrthoDB" id="6596195at2759"/>
<evidence type="ECO:0000256" key="8">
    <source>
        <dbReference type="SAM" id="Phobius"/>
    </source>
</evidence>
<evidence type="ECO:0000256" key="4">
    <source>
        <dbReference type="ARBA" id="ARBA00022692"/>
    </source>
</evidence>
<dbReference type="GO" id="GO:0005737">
    <property type="term" value="C:cytoplasm"/>
    <property type="evidence" value="ECO:0007669"/>
    <property type="project" value="TreeGrafter"/>
</dbReference>
<dbReference type="Pfam" id="PF01130">
    <property type="entry name" value="CD36"/>
    <property type="match status" value="1"/>
</dbReference>
<dbReference type="Proteomes" id="UP000466442">
    <property type="component" value="Unassembled WGS sequence"/>
</dbReference>
<comment type="subcellular location">
    <subcellularLocation>
        <location evidence="1">Cell membrane</location>
    </subcellularLocation>
</comment>
<evidence type="ECO:0000313" key="10">
    <source>
        <dbReference type="Proteomes" id="UP000466442"/>
    </source>
</evidence>
<evidence type="ECO:0000256" key="1">
    <source>
        <dbReference type="ARBA" id="ARBA00004236"/>
    </source>
</evidence>
<evidence type="ECO:0000256" key="6">
    <source>
        <dbReference type="ARBA" id="ARBA00023136"/>
    </source>
</evidence>
<dbReference type="GO" id="GO:0005886">
    <property type="term" value="C:plasma membrane"/>
    <property type="evidence" value="ECO:0007669"/>
    <property type="project" value="UniProtKB-SubCell"/>
</dbReference>
<accession>A0A8S9WW24</accession>
<organism evidence="9 10">
    <name type="scientific">Apolygus lucorum</name>
    <name type="common">Small green plant bug</name>
    <name type="synonym">Lygocoris lucorum</name>
    <dbReference type="NCBI Taxonomy" id="248454"/>
    <lineage>
        <taxon>Eukaryota</taxon>
        <taxon>Metazoa</taxon>
        <taxon>Ecdysozoa</taxon>
        <taxon>Arthropoda</taxon>
        <taxon>Hexapoda</taxon>
        <taxon>Insecta</taxon>
        <taxon>Pterygota</taxon>
        <taxon>Neoptera</taxon>
        <taxon>Paraneoptera</taxon>
        <taxon>Hemiptera</taxon>
        <taxon>Heteroptera</taxon>
        <taxon>Panheteroptera</taxon>
        <taxon>Cimicomorpha</taxon>
        <taxon>Miridae</taxon>
        <taxon>Mirini</taxon>
        <taxon>Apolygus</taxon>
    </lineage>
</organism>
<evidence type="ECO:0000256" key="5">
    <source>
        <dbReference type="ARBA" id="ARBA00022989"/>
    </source>
</evidence>
<dbReference type="GO" id="GO:0005044">
    <property type="term" value="F:scavenger receptor activity"/>
    <property type="evidence" value="ECO:0007669"/>
    <property type="project" value="TreeGrafter"/>
</dbReference>
<evidence type="ECO:0000256" key="3">
    <source>
        <dbReference type="ARBA" id="ARBA00022475"/>
    </source>
</evidence>
<keyword evidence="6 8" id="KW-0472">Membrane</keyword>
<evidence type="ECO:0000256" key="7">
    <source>
        <dbReference type="ARBA" id="ARBA00023180"/>
    </source>
</evidence>
<dbReference type="InterPro" id="IPR002159">
    <property type="entry name" value="CD36_fam"/>
</dbReference>
<protein>
    <submittedName>
        <fullName evidence="9">Uncharacterized protein</fullName>
    </submittedName>
</protein>
<gene>
    <name evidence="9" type="ORF">GE061_006722</name>
</gene>
<dbReference type="EMBL" id="WIXP02000014">
    <property type="protein sequence ID" value="KAF6200419.1"/>
    <property type="molecule type" value="Genomic_DNA"/>
</dbReference>
<dbReference type="PANTHER" id="PTHR11923">
    <property type="entry name" value="SCAVENGER RECEPTOR CLASS B TYPE-1 SR-B1"/>
    <property type="match status" value="1"/>
</dbReference>
<sequence>MEPRTGAPVEGRKRMQMNLRVKKVASITLLENITERVIPLLWIEEGTKLEGPLLQELQKLYHIVGFMGTFSWVLLAAGLVILVISGALYLKVRRLFCFSGTQLVAPVDSSGVGAQRMNTFGVTNQGADDYQEHGYPGATIYPQLGGSQEKNGDMPR</sequence>
<comment type="similarity">
    <text evidence="2">Belongs to the CD36 family.</text>
</comment>
<feature type="transmembrane region" description="Helical" evidence="8">
    <location>
        <begin position="63"/>
        <end position="90"/>
    </location>
</feature>
<dbReference type="AlphaFoldDB" id="A0A8S9WW24"/>
<keyword evidence="4 8" id="KW-0812">Transmembrane</keyword>
<evidence type="ECO:0000313" key="9">
    <source>
        <dbReference type="EMBL" id="KAF6200419.1"/>
    </source>
</evidence>
<reference evidence="9" key="1">
    <citation type="journal article" date="2021" name="Mol. Ecol. Resour.">
        <title>Apolygus lucorum genome provides insights into omnivorousness and mesophyll feeding.</title>
        <authorList>
            <person name="Liu Y."/>
            <person name="Liu H."/>
            <person name="Wang H."/>
            <person name="Huang T."/>
            <person name="Liu B."/>
            <person name="Yang B."/>
            <person name="Yin L."/>
            <person name="Li B."/>
            <person name="Zhang Y."/>
            <person name="Zhang S."/>
            <person name="Jiang F."/>
            <person name="Zhang X."/>
            <person name="Ren Y."/>
            <person name="Wang B."/>
            <person name="Wang S."/>
            <person name="Lu Y."/>
            <person name="Wu K."/>
            <person name="Fan W."/>
            <person name="Wang G."/>
        </authorList>
    </citation>
    <scope>NUCLEOTIDE SEQUENCE</scope>
    <source>
        <strain evidence="9">12Hb</strain>
    </source>
</reference>
<proteinExistence type="inferred from homology"/>
<dbReference type="PANTHER" id="PTHR11923:SF93">
    <property type="entry name" value="GH07959P-RELATED"/>
    <property type="match status" value="1"/>
</dbReference>
<keyword evidence="10" id="KW-1185">Reference proteome</keyword>